<name>A0A9Q0RSA9_BLOTA</name>
<feature type="compositionally biased region" description="Low complexity" evidence="17">
    <location>
        <begin position="1121"/>
        <end position="1139"/>
    </location>
</feature>
<feature type="compositionally biased region" description="Basic and acidic residues" evidence="17">
    <location>
        <begin position="335"/>
        <end position="351"/>
    </location>
</feature>
<feature type="compositionally biased region" description="Basic residues" evidence="17">
    <location>
        <begin position="456"/>
        <end position="477"/>
    </location>
</feature>
<comment type="function">
    <text evidence="15">Histone methyltransferase that specifically trimethylates histone H3 to form H3K79me3. This methylation is required for telomere silencing and for the pachytene checkpoint during the meiotic cell cycle by allowing the recruitment of RAD9 to double strand breaks. Nucleosomes are preferred as substrate compared to free histone.</text>
</comment>
<dbReference type="Proteomes" id="UP001142055">
    <property type="component" value="Chromosome 1"/>
</dbReference>
<feature type="region of interest" description="Disordered" evidence="17">
    <location>
        <begin position="1215"/>
        <end position="1250"/>
    </location>
</feature>
<feature type="compositionally biased region" description="Polar residues" evidence="17">
    <location>
        <begin position="888"/>
        <end position="897"/>
    </location>
</feature>
<sequence length="2682" mass="306182">MKDPETMGILKNLKLLSPWTHDYVEYEWPLVIPNNKFNAATEIIETIRFIAKEFPELTLALEKNVLNSYESMKCLCDKYNKVIKDTRHLNMGTSIHHPNDDRPSEIILHHVLQLSYNYSIRDPQKLNKFYEPFSPEVYGETSYQFVQQMVNQFNFTENDVFIDLGSGVGQVVLHVAAASKCRCIGIEKADLPAEYAERMQNRFRLWMKWFGKSCSEFELYKGDFFDQQFSEMIHSASFIFVNNFAFGPEVDHRLKAIFENLRDGARILSSKAFCALNFRISHRNLSDIGAIMRVKEIIPKDTQSVSWTGKPVAYFLHYIDRTELEKYFEKYKQSRLKNDKKGNRKRDKDNNGGDNNSSPNLDNDNGTNTNQNQNQSVDYGTTTVCSSTNKKNNRGRPKKTTLVAKAIENVLPSDENVQPEEIESFELNEMEPEKPMLNEPEEQTVDDEPKVDSNGRMRRPGRPRKSPKKTVVKRKPKPPPNVNLDILHKHTVESIGFVGKAPPPGCVEHKLCIANEHVSSLPNILLNDGVTLSGLEELCSPAISTCGNEFNVPLVNNPNGVKLYDLQNKVDLFSVFEYSMNKHVEYSNAHKEEFKSKLLFEKARKGDILNKMNKLNSELYEYQYNNKQLVKEMLTRCGAETVEQFVLIYNQQAKRNMELKALKAELTEKSMTLANECLLLMPNTITMAEKYVSDCNKRANEALNKRDQSTETIDLFVKQATDNGSTNDQFINATTIPKHEDASPKPNYKDMKYKKYLLNESNDSTLKLSNKINIDPNSLPAQLNNSNMNMLPPIGEHPNLDEKQLANNIDLDLTNSNGSNQALVCNIDRINSIICKALLSGKEVQDQQQMKPSINGSNMTNVNNKMGSMSSSNLNMINGHGLSPTKPPTQSINTTKSTRTKATPKRERKRIDGKSKFDTIKTNKNRQLILTNSAGVPTTQLVRNPPPPSTLVDSNSNVNTENHEKKLFPVKLKIKDNKVINLNNLEEMSSSSNDCGNKRKMNNEDSHSNKRKAKEQKQDNNVEPKRPPVVLKLATGNNGQYYPKNDDNNDPIVPKKTFYRATQPEPLISNSIAKQQQQQPTNDTSLPIPTLKLSNLHSTQYIRNNSDETNIQQSKDTMNQSPALSYSSSRSSSVDSSASHNIQATMKKSGRKSRSSKNQKLEAQTQQQQSQILPQQQLQPNHQQIQPNDYLGADCYTYPMQNQCQLNQPQVSTAASSTFQQQQQQQQSLPSRPQSTSSSHSTPTPDNIINNYSSAINLMNMTDPTKTIFNNGSSYLPNGLNQNFNPSPFFHMNKNYKNSQEPIIHQNKLKDSSKVATTNRYYPDVNGTMKQPPIDSINFPYSMNSCMMEKTNPTELLNQQVLAASQVAYDYSTMIYCRYDNSKNYMANSALHAATNFDAIKQKTKPETQLPNTHSNGYYNQSASNQSKGSGCRNKKEVVQSKETNKSSRQSISTANQCEFEEDFHDNVGELIIDNIFMPPPPVHPNITGDQSGQRLIIENIVLENFKSYGGRVVLGPFHKSFNSIVGPNGSGKSNIIDSMLFVFGYRAQKIRSAKISNLIHNSDTLGSLEYAQVTVHFAMLDDKGGDDHEIIEDSHFSISRVVEKNNSSYYMIDNRRVNFRDVSKKLEESGIDLRYNRFLILQGEVEQISLMKPKADNSNDTGMLEFLEDIIGTSRYKVPIDQLNAKYVELNEQRSQFVNRCKMSASEMAAISELKDEAINALKLENEKKIEKSKLLQYNLHRANFSVSSYEAEFIADKEKLDKIDREIKECEEKRCTLNNEEQSKSKEYKQLQKEQEVLKAKFDECSKNDYYLNAKRKTTKDNLKKLIKEIEENKSKLDELQKEAEKFNDNSVVEQFESEKEKLQQEKADIDLELKNQTEAAERDCSQMITERDQLTLELVKFKSDQSDKLNAMNEANNLVSFLQNKQQQAQEKVEQTKSKLNQIREETVEKEASLLRFKKEIPEEEKRLTNLNIKLEKLEQKQNELRELISEKNESFQNAKREANKTESRDRLIRAFRQEMAQGRLNGIFGRLGELGAIDSKYDVAISTAAFSTLKNFVVDKMDNAIEAIEFMKKNGHPSQSFIALDSIQPAQPARHGGYPEGVPRLFDLVKAKDPKFLPAFYLALQDTLVANDLEQASRIAYGQVRYRVVTLKGEVIERSGAMSGGGRPYSGAMGSSIADSEHIDPQVLTSLGNELEKLTIERDQINYQIESARQEIVNVERDLKIMVDRKGTFQLEVSDNAKRLEKFTTNLEQQTKELELILADPEFAKAETEYNKRKAVYSKEEAKTVELQLKLSELEQQIQDVLNAKLEPIKKRKKAIDKRTKEIQAQITKTLNERQSSQLMLQKAEKQLASNEKSKIEMEEDMVKIASEISELEVRAQEVNTMYEESKDKCSKFEESFSKIRAELKQVQETIRDFTSQRNHGKNVAKIPVLTEAELEELDPETIQHKIKELDAQIKKAGPINYTAIEQYRTKRNEHKLKLNDLRMITDRRDVYMEHLNDVKHRRKREFTIGFLMISRKLKELYRTITLGGDADLEFIDSLDPFSEGVNFCVRPNKKSWKNNHNLSGGEKTLASLALIFALHHYKPSPLYIMDEIDAALDFKNVSIVGNYIKQRTRNTQFLIISLRINMYELSEVFTGVYKTNNVSKSIVFNPKAHETKFKKITTTIDIVNDDNQF</sequence>
<evidence type="ECO:0000256" key="5">
    <source>
        <dbReference type="ARBA" id="ARBA00022603"/>
    </source>
</evidence>
<dbReference type="InterPro" id="IPR003395">
    <property type="entry name" value="RecF/RecN/SMC_N"/>
</dbReference>
<evidence type="ECO:0000313" key="19">
    <source>
        <dbReference type="EMBL" id="KAJ6224006.1"/>
    </source>
</evidence>
<feature type="region of interest" description="Disordered" evidence="17">
    <location>
        <begin position="335"/>
        <end position="402"/>
    </location>
</feature>
<feature type="compositionally biased region" description="Basic residues" evidence="17">
    <location>
        <begin position="898"/>
        <end position="908"/>
    </location>
</feature>
<dbReference type="Gene3D" id="1.20.1060.20">
    <property type="match status" value="1"/>
</dbReference>
<dbReference type="Pfam" id="PF06470">
    <property type="entry name" value="SMC_hinge"/>
    <property type="match status" value="1"/>
</dbReference>
<dbReference type="GO" id="GO:0032259">
    <property type="term" value="P:methylation"/>
    <property type="evidence" value="ECO:0007669"/>
    <property type="project" value="UniProtKB-KW"/>
</dbReference>
<dbReference type="InterPro" id="IPR010935">
    <property type="entry name" value="SMC_hinge"/>
</dbReference>
<dbReference type="GO" id="GO:0140956">
    <property type="term" value="F:histone H3K79 trimethyltransferase activity"/>
    <property type="evidence" value="ECO:0007669"/>
    <property type="project" value="UniProtKB-EC"/>
</dbReference>
<feature type="region of interest" description="Disordered" evidence="17">
    <location>
        <begin position="1107"/>
        <end position="1182"/>
    </location>
</feature>
<dbReference type="Pfam" id="PF02463">
    <property type="entry name" value="SMC_N"/>
    <property type="match status" value="1"/>
</dbReference>
<feature type="compositionally biased region" description="Polar residues" evidence="17">
    <location>
        <begin position="951"/>
        <end position="960"/>
    </location>
</feature>
<dbReference type="GO" id="GO:0007076">
    <property type="term" value="P:mitotic chromosome condensation"/>
    <property type="evidence" value="ECO:0007669"/>
    <property type="project" value="TreeGrafter"/>
</dbReference>
<dbReference type="GO" id="GO:0000796">
    <property type="term" value="C:condensin complex"/>
    <property type="evidence" value="ECO:0007669"/>
    <property type="project" value="TreeGrafter"/>
</dbReference>
<comment type="caution">
    <text evidence="19">The sequence shown here is derived from an EMBL/GenBank/DDBJ whole genome shotgun (WGS) entry which is preliminary data.</text>
</comment>
<feature type="coiled-coil region" evidence="16">
    <location>
        <begin position="2199"/>
        <end position="2397"/>
    </location>
</feature>
<dbReference type="FunFam" id="3.40.50.150:FF:000033">
    <property type="entry name" value="Histone-lysine N-methyltransferase, H3 lysine-79 specific"/>
    <property type="match status" value="1"/>
</dbReference>
<evidence type="ECO:0000256" key="8">
    <source>
        <dbReference type="ARBA" id="ARBA00022741"/>
    </source>
</evidence>
<evidence type="ECO:0000256" key="15">
    <source>
        <dbReference type="RuleBase" id="RU271113"/>
    </source>
</evidence>
<feature type="region of interest" description="Disordered" evidence="17">
    <location>
        <begin position="1407"/>
        <end position="1456"/>
    </location>
</feature>
<evidence type="ECO:0000256" key="14">
    <source>
        <dbReference type="ARBA" id="ARBA00047770"/>
    </source>
</evidence>
<keyword evidence="11 16" id="KW-0175">Coiled coil</keyword>
<comment type="miscellaneous">
    <text evidence="15">In contrast to other lysine histone methyltransferases, it does not contain a SET domain, suggesting the existence of another mechanism for methylation of lysine residues of histones.</text>
</comment>
<dbReference type="PANTHER" id="PTHR18937">
    <property type="entry name" value="STRUCTURAL MAINTENANCE OF CHROMOSOMES SMC FAMILY MEMBER"/>
    <property type="match status" value="1"/>
</dbReference>
<feature type="compositionally biased region" description="Basic and acidic residues" evidence="17">
    <location>
        <begin position="1015"/>
        <end position="1026"/>
    </location>
</feature>
<reference evidence="19" key="1">
    <citation type="submission" date="2022-12" db="EMBL/GenBank/DDBJ databases">
        <title>Genome assemblies of Blomia tropicalis.</title>
        <authorList>
            <person name="Cui Y."/>
        </authorList>
    </citation>
    <scope>NUCLEOTIDE SEQUENCE</scope>
    <source>
        <tissue evidence="19">Adult mites</tissue>
    </source>
</reference>
<dbReference type="SUPFAM" id="SSF52540">
    <property type="entry name" value="P-loop containing nucleoside triphosphate hydrolases"/>
    <property type="match status" value="1"/>
</dbReference>
<feature type="coiled-coil region" evidence="16">
    <location>
        <begin position="1755"/>
        <end position="1882"/>
    </location>
</feature>
<dbReference type="SUPFAM" id="SSF75553">
    <property type="entry name" value="Smc hinge domain"/>
    <property type="match status" value="1"/>
</dbReference>
<dbReference type="Pfam" id="PF08123">
    <property type="entry name" value="DOT1"/>
    <property type="match status" value="1"/>
</dbReference>
<dbReference type="Gene3D" id="3.40.50.150">
    <property type="entry name" value="Vaccinia Virus protein VP39"/>
    <property type="match status" value="1"/>
</dbReference>
<dbReference type="InterPro" id="IPR036277">
    <property type="entry name" value="SMC_hinge_sf"/>
</dbReference>
<accession>A0A9Q0RSA9</accession>
<feature type="compositionally biased region" description="Basic residues" evidence="17">
    <location>
        <begin position="1148"/>
        <end position="1157"/>
    </location>
</feature>
<evidence type="ECO:0000256" key="17">
    <source>
        <dbReference type="SAM" id="MobiDB-lite"/>
    </source>
</evidence>
<feature type="region of interest" description="Disordered" evidence="17">
    <location>
        <begin position="988"/>
        <end position="1028"/>
    </location>
</feature>
<keyword evidence="5 15" id="KW-0489">Methyltransferase</keyword>
<dbReference type="InterPro" id="IPR027417">
    <property type="entry name" value="P-loop_NTPase"/>
</dbReference>
<dbReference type="InterPro" id="IPR029063">
    <property type="entry name" value="SAM-dependent_MTases_sf"/>
</dbReference>
<feature type="compositionally biased region" description="Basic and acidic residues" evidence="17">
    <location>
        <begin position="1434"/>
        <end position="1446"/>
    </location>
</feature>
<keyword evidence="8" id="KW-0547">Nucleotide-binding</keyword>
<comment type="catalytic activity">
    <reaction evidence="14 15">
        <text>L-lysyl(79)-[histone H3] + 3 S-adenosyl-L-methionine = N(6),N(6),N(6)-trimethyl-L-lysyl(79)-[histone H3] + 3 S-adenosyl-L-homocysteine + 3 H(+)</text>
        <dbReference type="Rhea" id="RHEA:60328"/>
        <dbReference type="Rhea" id="RHEA-COMP:15549"/>
        <dbReference type="Rhea" id="RHEA-COMP:15552"/>
        <dbReference type="ChEBI" id="CHEBI:15378"/>
        <dbReference type="ChEBI" id="CHEBI:29969"/>
        <dbReference type="ChEBI" id="CHEBI:57856"/>
        <dbReference type="ChEBI" id="CHEBI:59789"/>
        <dbReference type="ChEBI" id="CHEBI:61961"/>
        <dbReference type="EC" id="2.1.1.360"/>
    </reaction>
</comment>
<feature type="coiled-coil region" evidence="16">
    <location>
        <begin position="1915"/>
        <end position="2012"/>
    </location>
</feature>
<dbReference type="InterPro" id="IPR025789">
    <property type="entry name" value="DOT1_dom"/>
</dbReference>
<dbReference type="Gene3D" id="3.40.50.300">
    <property type="entry name" value="P-loop containing nucleotide triphosphate hydrolases"/>
    <property type="match status" value="2"/>
</dbReference>
<comment type="similarity">
    <text evidence="15">Belongs to the class I-like SAM-binding methyltransferase superfamily. DOT1 family.</text>
</comment>
<comment type="subcellular location">
    <subcellularLocation>
        <location evidence="1 15">Nucleus</location>
    </subcellularLocation>
</comment>
<feature type="coiled-coil region" evidence="16">
    <location>
        <begin position="612"/>
        <end position="676"/>
    </location>
</feature>
<evidence type="ECO:0000256" key="1">
    <source>
        <dbReference type="ARBA" id="ARBA00004123"/>
    </source>
</evidence>
<feature type="domain" description="DOT1" evidence="18">
    <location>
        <begin position="22"/>
        <end position="332"/>
    </location>
</feature>
<feature type="region of interest" description="Disordered" evidence="17">
    <location>
        <begin position="1035"/>
        <end position="1054"/>
    </location>
</feature>
<keyword evidence="9" id="KW-0067">ATP-binding</keyword>
<dbReference type="SUPFAM" id="SSF53335">
    <property type="entry name" value="S-adenosyl-L-methionine-dependent methyltransferases"/>
    <property type="match status" value="1"/>
</dbReference>
<dbReference type="CDD" id="cd02440">
    <property type="entry name" value="AdoMet_MTases"/>
    <property type="match status" value="1"/>
</dbReference>
<feature type="compositionally biased region" description="Polar residues" evidence="17">
    <location>
        <begin position="1447"/>
        <end position="1456"/>
    </location>
</feature>
<evidence type="ECO:0000259" key="18">
    <source>
        <dbReference type="PROSITE" id="PS51569"/>
    </source>
</evidence>
<feature type="compositionally biased region" description="Polar residues" evidence="17">
    <location>
        <begin position="376"/>
        <end position="390"/>
    </location>
</feature>
<feature type="compositionally biased region" description="Polar residues" evidence="17">
    <location>
        <begin position="1407"/>
        <end position="1429"/>
    </location>
</feature>
<comment type="similarity">
    <text evidence="2">Belongs to the SMC family. SMC4 subfamily.</text>
</comment>
<evidence type="ECO:0000256" key="4">
    <source>
        <dbReference type="ARBA" id="ARBA00020987"/>
    </source>
</evidence>
<dbReference type="EMBL" id="JAPWDV010000001">
    <property type="protein sequence ID" value="KAJ6224006.1"/>
    <property type="molecule type" value="Genomic_DNA"/>
</dbReference>
<proteinExistence type="inferred from homology"/>
<keyword evidence="20" id="KW-1185">Reference proteome</keyword>
<feature type="region of interest" description="Disordered" evidence="17">
    <location>
        <begin position="881"/>
        <end position="911"/>
    </location>
</feature>
<organism evidence="19 20">
    <name type="scientific">Blomia tropicalis</name>
    <name type="common">Mite</name>
    <dbReference type="NCBI Taxonomy" id="40697"/>
    <lineage>
        <taxon>Eukaryota</taxon>
        <taxon>Metazoa</taxon>
        <taxon>Ecdysozoa</taxon>
        <taxon>Arthropoda</taxon>
        <taxon>Chelicerata</taxon>
        <taxon>Arachnida</taxon>
        <taxon>Acari</taxon>
        <taxon>Acariformes</taxon>
        <taxon>Sarcoptiformes</taxon>
        <taxon>Astigmata</taxon>
        <taxon>Glycyphagoidea</taxon>
        <taxon>Echimyopodidae</taxon>
        <taxon>Blomia</taxon>
    </lineage>
</organism>
<dbReference type="FunFam" id="3.40.50.300:FF:000585">
    <property type="entry name" value="Structural maintenance of chromosomes 4"/>
    <property type="match status" value="1"/>
</dbReference>
<evidence type="ECO:0000256" key="11">
    <source>
        <dbReference type="ARBA" id="ARBA00023054"/>
    </source>
</evidence>
<keyword evidence="12 15" id="KW-0539">Nucleus</keyword>
<dbReference type="Gene3D" id="1.10.260.60">
    <property type="match status" value="1"/>
</dbReference>
<feature type="compositionally biased region" description="Low complexity" evidence="17">
    <location>
        <begin position="1216"/>
        <end position="1245"/>
    </location>
</feature>
<dbReference type="PANTHER" id="PTHR18937:SF172">
    <property type="entry name" value="STRUCTURAL MAINTENANCE OF CHROMOSOMES PROTEIN"/>
    <property type="match status" value="1"/>
</dbReference>
<feature type="region of interest" description="Disordered" evidence="17">
    <location>
        <begin position="937"/>
        <end position="964"/>
    </location>
</feature>
<keyword evidence="7 15" id="KW-0949">S-adenosyl-L-methionine</keyword>
<evidence type="ECO:0000313" key="20">
    <source>
        <dbReference type="Proteomes" id="UP001142055"/>
    </source>
</evidence>
<feature type="compositionally biased region" description="Low complexity" evidence="17">
    <location>
        <begin position="1158"/>
        <end position="1182"/>
    </location>
</feature>
<dbReference type="Gene3D" id="3.30.70.1620">
    <property type="match status" value="1"/>
</dbReference>
<dbReference type="EC" id="2.1.1.360" evidence="3 15"/>
<feature type="compositionally biased region" description="Low complexity" evidence="17">
    <location>
        <begin position="352"/>
        <end position="375"/>
    </location>
</feature>
<keyword evidence="6 15" id="KW-0808">Transferase</keyword>
<keyword evidence="10 15" id="KW-0156">Chromatin regulator</keyword>
<evidence type="ECO:0000256" key="12">
    <source>
        <dbReference type="ARBA" id="ARBA00023242"/>
    </source>
</evidence>
<dbReference type="PROSITE" id="PS51569">
    <property type="entry name" value="DOT1"/>
    <property type="match status" value="1"/>
</dbReference>
<dbReference type="GO" id="GO:0035097">
    <property type="term" value="C:histone methyltransferase complex"/>
    <property type="evidence" value="ECO:0007669"/>
    <property type="project" value="UniProtKB-ARBA"/>
</dbReference>
<evidence type="ECO:0000256" key="3">
    <source>
        <dbReference type="ARBA" id="ARBA00012190"/>
    </source>
</evidence>
<evidence type="ECO:0000256" key="6">
    <source>
        <dbReference type="ARBA" id="ARBA00022679"/>
    </source>
</evidence>
<protein>
    <recommendedName>
        <fullName evidence="4 15">Histone-lysine N-methyltransferase, H3 lysine-79 specific</fullName>
        <ecNumber evidence="3 15">2.1.1.360</ecNumber>
    </recommendedName>
    <alternativeName>
        <fullName evidence="13 15">Histone H3-K79 methyltransferase</fullName>
    </alternativeName>
</protein>
<evidence type="ECO:0000256" key="16">
    <source>
        <dbReference type="SAM" id="Coils"/>
    </source>
</evidence>
<evidence type="ECO:0000256" key="2">
    <source>
        <dbReference type="ARBA" id="ARBA00006005"/>
    </source>
</evidence>
<evidence type="ECO:0000256" key="13">
    <source>
        <dbReference type="ARBA" id="ARBA00029821"/>
    </source>
</evidence>
<feature type="region of interest" description="Disordered" evidence="17">
    <location>
        <begin position="426"/>
        <end position="483"/>
    </location>
</feature>
<dbReference type="GO" id="GO:0005524">
    <property type="term" value="F:ATP binding"/>
    <property type="evidence" value="ECO:0007669"/>
    <property type="project" value="UniProtKB-KW"/>
</dbReference>
<dbReference type="SMART" id="SM00968">
    <property type="entry name" value="SMC_hinge"/>
    <property type="match status" value="1"/>
</dbReference>
<evidence type="ECO:0000256" key="10">
    <source>
        <dbReference type="ARBA" id="ARBA00022853"/>
    </source>
</evidence>
<evidence type="ECO:0000256" key="9">
    <source>
        <dbReference type="ARBA" id="ARBA00022840"/>
    </source>
</evidence>
<gene>
    <name evidence="19" type="ORF">RDWZM_002551</name>
</gene>
<evidence type="ECO:0000256" key="7">
    <source>
        <dbReference type="ARBA" id="ARBA00022691"/>
    </source>
</evidence>
<feature type="compositionally biased region" description="Polar residues" evidence="17">
    <location>
        <begin position="1107"/>
        <end position="1120"/>
    </location>
</feature>